<dbReference type="Proteomes" id="UP001209535">
    <property type="component" value="Unassembled WGS sequence"/>
</dbReference>
<keyword evidence="1" id="KW-0812">Transmembrane</keyword>
<evidence type="ECO:0000313" key="2">
    <source>
        <dbReference type="EMBL" id="MCU9846387.1"/>
    </source>
</evidence>
<keyword evidence="3" id="KW-1185">Reference proteome</keyword>
<dbReference type="RefSeq" id="WP_263331920.1">
    <property type="nucleotide sequence ID" value="NZ_JAOVQO010000001.1"/>
</dbReference>
<keyword evidence="1" id="KW-1133">Transmembrane helix</keyword>
<evidence type="ECO:0000313" key="3">
    <source>
        <dbReference type="Proteomes" id="UP001209535"/>
    </source>
</evidence>
<feature type="transmembrane region" description="Helical" evidence="1">
    <location>
        <begin position="57"/>
        <end position="80"/>
    </location>
</feature>
<comment type="caution">
    <text evidence="2">The sequence shown here is derived from an EMBL/GenBank/DDBJ whole genome shotgun (WGS) entry which is preliminary data.</text>
</comment>
<name>A0ABT2WXJ7_9RHOB</name>
<gene>
    <name evidence="2" type="ORF">OEZ60_00010</name>
</gene>
<reference evidence="2 3" key="1">
    <citation type="submission" date="2022-10" db="EMBL/GenBank/DDBJ databases">
        <title>Defluviimonas sp. nov., isolated from ocean surface sediments.</title>
        <authorList>
            <person name="He W."/>
            <person name="Wang L."/>
            <person name="Zhang D.-F."/>
        </authorList>
    </citation>
    <scope>NUCLEOTIDE SEQUENCE [LARGE SCALE GENOMIC DNA]</scope>
    <source>
        <strain evidence="2 3">WL0024</strain>
    </source>
</reference>
<sequence>MAVVMFLALFLMLSAPGFFIPYLASTWWQLALIAALIGAAVVTFYVLWILPRGDYGFLFGMPMLFIAFGALFGTVTRGIIIHGRRNGLLLEFFEEWRVTSRGLIAMALTEVVLPVVARGT</sequence>
<evidence type="ECO:0000256" key="1">
    <source>
        <dbReference type="SAM" id="Phobius"/>
    </source>
</evidence>
<accession>A0ABT2WXJ7</accession>
<organism evidence="2 3">
    <name type="scientific">Albidovulum salinarum</name>
    <dbReference type="NCBI Taxonomy" id="2984153"/>
    <lineage>
        <taxon>Bacteria</taxon>
        <taxon>Pseudomonadati</taxon>
        <taxon>Pseudomonadota</taxon>
        <taxon>Alphaproteobacteria</taxon>
        <taxon>Rhodobacterales</taxon>
        <taxon>Paracoccaceae</taxon>
        <taxon>Albidovulum</taxon>
    </lineage>
</organism>
<proteinExistence type="predicted"/>
<keyword evidence="1" id="KW-0472">Membrane</keyword>
<protein>
    <submittedName>
        <fullName evidence="2">Uncharacterized protein</fullName>
    </submittedName>
</protein>
<dbReference type="EMBL" id="JAOVQO010000001">
    <property type="protein sequence ID" value="MCU9846387.1"/>
    <property type="molecule type" value="Genomic_DNA"/>
</dbReference>
<feature type="transmembrane region" description="Helical" evidence="1">
    <location>
        <begin position="27"/>
        <end position="50"/>
    </location>
</feature>